<evidence type="ECO:0000256" key="1">
    <source>
        <dbReference type="ARBA" id="ARBA00004195"/>
    </source>
</evidence>
<keyword evidence="17" id="KW-1185">Reference proteome</keyword>
<evidence type="ECO:0000256" key="7">
    <source>
        <dbReference type="ARBA" id="ARBA00022753"/>
    </source>
</evidence>
<feature type="transmembrane region" description="Helical" evidence="14">
    <location>
        <begin position="311"/>
        <end position="328"/>
    </location>
</feature>
<keyword evidence="4 13" id="KW-0813">Transport</keyword>
<dbReference type="AlphaFoldDB" id="B3S5I0"/>
<keyword evidence="6 13" id="KW-0812">Transmembrane</keyword>
<keyword evidence="8 14" id="KW-1133">Transmembrane helix</keyword>
<dbReference type="CTD" id="6756892"/>
<dbReference type="PhylomeDB" id="B3S5I0"/>
<dbReference type="HOGENOM" id="CLU_005912_7_0_1"/>
<dbReference type="PRINTS" id="PR01084">
    <property type="entry name" value="NAHEXCHNGR"/>
</dbReference>
<proteinExistence type="inferred from homology"/>
<comment type="similarity">
    <text evidence="3 13">Belongs to the monovalent cation:proton antiporter 1 (CPA1) transporter (TC 2.A.36) family.</text>
</comment>
<dbReference type="PRINTS" id="PR01088">
    <property type="entry name" value="NAHEXCHNGR6"/>
</dbReference>
<dbReference type="EMBL" id="DS985251">
    <property type="protein sequence ID" value="EDV22044.1"/>
    <property type="molecule type" value="Genomic_DNA"/>
</dbReference>
<feature type="transmembrane region" description="Helical" evidence="14">
    <location>
        <begin position="375"/>
        <end position="398"/>
    </location>
</feature>
<dbReference type="KEGG" id="tad:TRIADDRAFT_11431"/>
<keyword evidence="13" id="KW-0050">Antiport</keyword>
<evidence type="ECO:0000259" key="15">
    <source>
        <dbReference type="Pfam" id="PF00999"/>
    </source>
</evidence>
<feature type="transmembrane region" description="Helical" evidence="14">
    <location>
        <begin position="218"/>
        <end position="237"/>
    </location>
</feature>
<keyword evidence="5" id="KW-1003">Cell membrane</keyword>
<gene>
    <name evidence="16" type="ORF">TRIADDRAFT_11431</name>
</gene>
<evidence type="ECO:0000256" key="8">
    <source>
        <dbReference type="ARBA" id="ARBA00022989"/>
    </source>
</evidence>
<dbReference type="OMA" id="FVKAMIY"/>
<dbReference type="GO" id="GO:0055037">
    <property type="term" value="C:recycling endosome"/>
    <property type="evidence" value="ECO:0000318"/>
    <property type="project" value="GO_Central"/>
</dbReference>
<dbReference type="PANTHER" id="PTHR10110">
    <property type="entry name" value="SODIUM/HYDROGEN EXCHANGER"/>
    <property type="match status" value="1"/>
</dbReference>
<comment type="subcellular location">
    <subcellularLocation>
        <location evidence="2">Cell membrane</location>
        <topology evidence="2">Multi-pass membrane protein</topology>
    </subcellularLocation>
    <subcellularLocation>
        <location evidence="1">Recycling endosome membrane</location>
        <topology evidence="1">Multi-pass membrane protein</topology>
    </subcellularLocation>
</comment>
<dbReference type="InParanoid" id="B3S5I0"/>
<evidence type="ECO:0000256" key="2">
    <source>
        <dbReference type="ARBA" id="ARBA00004651"/>
    </source>
</evidence>
<evidence type="ECO:0000313" key="16">
    <source>
        <dbReference type="EMBL" id="EDV22044.1"/>
    </source>
</evidence>
<feature type="transmembrane region" description="Helical" evidence="14">
    <location>
        <begin position="191"/>
        <end position="209"/>
    </location>
</feature>
<evidence type="ECO:0000256" key="11">
    <source>
        <dbReference type="ARBA" id="ARBA00023136"/>
    </source>
</evidence>
<feature type="transmembrane region" description="Helical" evidence="14">
    <location>
        <begin position="410"/>
        <end position="429"/>
    </location>
</feature>
<feature type="domain" description="Cation/H+ exchanger transmembrane" evidence="15">
    <location>
        <begin position="108"/>
        <end position="463"/>
    </location>
</feature>
<feature type="transmembrane region" description="Helical" evidence="14">
    <location>
        <begin position="12"/>
        <end position="32"/>
    </location>
</feature>
<dbReference type="GeneID" id="6756892"/>
<evidence type="ECO:0000313" key="17">
    <source>
        <dbReference type="Proteomes" id="UP000009022"/>
    </source>
</evidence>
<dbReference type="GO" id="GO:0015385">
    <property type="term" value="F:sodium:proton antiporter activity"/>
    <property type="evidence" value="ECO:0000318"/>
    <property type="project" value="GO_Central"/>
</dbReference>
<keyword evidence="12 13" id="KW-0739">Sodium transport</keyword>
<dbReference type="eggNOG" id="KOG1965">
    <property type="taxonomic scope" value="Eukaryota"/>
</dbReference>
<dbReference type="Gene3D" id="6.10.140.1330">
    <property type="match status" value="1"/>
</dbReference>
<keyword evidence="9" id="KW-0915">Sodium</keyword>
<dbReference type="InterPro" id="IPR002090">
    <property type="entry name" value="NHE-6/7/9"/>
</dbReference>
<feature type="transmembrane region" description="Helical" evidence="14">
    <location>
        <begin position="257"/>
        <end position="275"/>
    </location>
</feature>
<feature type="non-terminal residue" evidence="16">
    <location>
        <position position="1"/>
    </location>
</feature>
<feature type="transmembrane region" description="Helical" evidence="14">
    <location>
        <begin position="153"/>
        <end position="176"/>
    </location>
</feature>
<dbReference type="PANTHER" id="PTHR10110:SF187">
    <property type="entry name" value="SODIUM_HYDROGEN EXCHANGER"/>
    <property type="match status" value="1"/>
</dbReference>
<dbReference type="InterPro" id="IPR004709">
    <property type="entry name" value="NaH_exchanger"/>
</dbReference>
<name>B3S5I0_TRIAD</name>
<keyword evidence="10 13" id="KW-0406">Ion transport</keyword>
<dbReference type="Proteomes" id="UP000009022">
    <property type="component" value="Unassembled WGS sequence"/>
</dbReference>
<dbReference type="OrthoDB" id="196264at2759"/>
<feature type="transmembrane region" description="Helical" evidence="14">
    <location>
        <begin position="39"/>
        <end position="57"/>
    </location>
</feature>
<dbReference type="FunCoup" id="B3S5I0">
    <property type="interactions" value="1178"/>
</dbReference>
<dbReference type="GO" id="GO:0005886">
    <property type="term" value="C:plasma membrane"/>
    <property type="evidence" value="ECO:0000318"/>
    <property type="project" value="GO_Central"/>
</dbReference>
<dbReference type="GO" id="GO:0071805">
    <property type="term" value="P:potassium ion transmembrane transport"/>
    <property type="evidence" value="ECO:0000318"/>
    <property type="project" value="GO_Central"/>
</dbReference>
<reference evidence="16 17" key="1">
    <citation type="journal article" date="2008" name="Nature">
        <title>The Trichoplax genome and the nature of placozoans.</title>
        <authorList>
            <person name="Srivastava M."/>
            <person name="Begovic E."/>
            <person name="Chapman J."/>
            <person name="Putnam N.H."/>
            <person name="Hellsten U."/>
            <person name="Kawashima T."/>
            <person name="Kuo A."/>
            <person name="Mitros T."/>
            <person name="Salamov A."/>
            <person name="Carpenter M.L."/>
            <person name="Signorovitch A.Y."/>
            <person name="Moreno M.A."/>
            <person name="Kamm K."/>
            <person name="Grimwood J."/>
            <person name="Schmutz J."/>
            <person name="Shapiro H."/>
            <person name="Grigoriev I.V."/>
            <person name="Buss L.W."/>
            <person name="Schierwater B."/>
            <person name="Dellaporta S.L."/>
            <person name="Rokhsar D.S."/>
        </authorList>
    </citation>
    <scope>NUCLEOTIDE SEQUENCE [LARGE SCALE GENOMIC DNA]</scope>
    <source>
        <strain evidence="16 17">Grell-BS-1999</strain>
    </source>
</reference>
<dbReference type="GO" id="GO:0051453">
    <property type="term" value="P:regulation of intracellular pH"/>
    <property type="evidence" value="ECO:0000318"/>
    <property type="project" value="GO_Central"/>
</dbReference>
<evidence type="ECO:0000256" key="12">
    <source>
        <dbReference type="ARBA" id="ARBA00023201"/>
    </source>
</evidence>
<sequence length="469" mass="53022">EQRVEDQHQLYSILLMVLLFLSLLTTLTAWRLKVKQVRFLHETGLSMFYGGVMGVLIRYTSMPSETAIAYTFPINITNRTTPSTFYVQDNNITYAYKLSATYRNETPELPISELVDRVGFDPEVFFYVLLPPIIFYAGYDLRQKHFFSNFGSILMFAVIGTTISCFVIGGIMYAFVSKIQVINGFDFIDCLLFGAMISATDPVTVLAVFHDLHVDSKLYVLVFGESVLNDAVAIVLYRSILAYSPYSAEGVDTFNAAGFFRSVGVFLGIFLGSFAMHFTKLTRIGKYPLLETTIFAMMSYSTFLVAEAMKLTGIVAILFCGIIQSHYTHKNLSLESQKRTKQFFELLNFIAEKFIFSYMGLSVFVFPYHRWNIGFISFAFLAIFAGRLCNIYPLSFILNRVRQNKISCNLQHMMLFAGLRGAIAFALAIRNTSSESRQLMFTTTLMIVFATVIFNGGGTGQMLSLLKIR</sequence>
<evidence type="ECO:0000256" key="5">
    <source>
        <dbReference type="ARBA" id="ARBA00022475"/>
    </source>
</evidence>
<dbReference type="GO" id="GO:0055038">
    <property type="term" value="C:recycling endosome membrane"/>
    <property type="evidence" value="ECO:0007669"/>
    <property type="project" value="UniProtKB-SubCell"/>
</dbReference>
<dbReference type="NCBIfam" id="TIGR00840">
    <property type="entry name" value="b_cpa1"/>
    <property type="match status" value="1"/>
</dbReference>
<evidence type="ECO:0000256" key="3">
    <source>
        <dbReference type="ARBA" id="ARBA00007367"/>
    </source>
</evidence>
<evidence type="ECO:0000256" key="14">
    <source>
        <dbReference type="SAM" id="Phobius"/>
    </source>
</evidence>
<evidence type="ECO:0000256" key="9">
    <source>
        <dbReference type="ARBA" id="ARBA00023053"/>
    </source>
</evidence>
<organism evidence="16 17">
    <name type="scientific">Trichoplax adhaerens</name>
    <name type="common">Trichoplax reptans</name>
    <dbReference type="NCBI Taxonomy" id="10228"/>
    <lineage>
        <taxon>Eukaryota</taxon>
        <taxon>Metazoa</taxon>
        <taxon>Placozoa</taxon>
        <taxon>Uniplacotomia</taxon>
        <taxon>Trichoplacea</taxon>
        <taxon>Trichoplacidae</taxon>
        <taxon>Trichoplax</taxon>
    </lineage>
</organism>
<keyword evidence="7" id="KW-0967">Endosome</keyword>
<accession>B3S5I0</accession>
<keyword evidence="11 14" id="KW-0472">Membrane</keyword>
<dbReference type="InterPro" id="IPR018422">
    <property type="entry name" value="Cation/H_exchanger_CPA1"/>
</dbReference>
<feature type="transmembrane region" description="Helical" evidence="14">
    <location>
        <begin position="349"/>
        <end position="369"/>
    </location>
</feature>
<dbReference type="Pfam" id="PF00999">
    <property type="entry name" value="Na_H_Exchanger"/>
    <property type="match status" value="1"/>
</dbReference>
<dbReference type="GO" id="GO:0098719">
    <property type="term" value="P:sodium ion import across plasma membrane"/>
    <property type="evidence" value="ECO:0000318"/>
    <property type="project" value="GO_Central"/>
</dbReference>
<evidence type="ECO:0000256" key="6">
    <source>
        <dbReference type="ARBA" id="ARBA00022692"/>
    </source>
</evidence>
<feature type="transmembrane region" description="Helical" evidence="14">
    <location>
        <begin position="441"/>
        <end position="466"/>
    </location>
</feature>
<dbReference type="InterPro" id="IPR006153">
    <property type="entry name" value="Cation/H_exchanger_TM"/>
</dbReference>
<dbReference type="GO" id="GO:0015386">
    <property type="term" value="F:potassium:proton antiporter activity"/>
    <property type="evidence" value="ECO:0000318"/>
    <property type="project" value="GO_Central"/>
</dbReference>
<dbReference type="RefSeq" id="XP_002115681.1">
    <property type="nucleotide sequence ID" value="XM_002115645.2"/>
</dbReference>
<feature type="non-terminal residue" evidence="16">
    <location>
        <position position="469"/>
    </location>
</feature>
<protein>
    <recommendedName>
        <fullName evidence="13">Sodium/hydrogen exchanger</fullName>
    </recommendedName>
</protein>
<evidence type="ECO:0000256" key="4">
    <source>
        <dbReference type="ARBA" id="ARBA00022448"/>
    </source>
</evidence>
<evidence type="ECO:0000256" key="10">
    <source>
        <dbReference type="ARBA" id="ARBA00023065"/>
    </source>
</evidence>
<evidence type="ECO:0000256" key="13">
    <source>
        <dbReference type="RuleBase" id="RU003722"/>
    </source>
</evidence>